<dbReference type="PANTHER" id="PTHR31448">
    <property type="entry name" value="MYOSIN-BINDING PROTEIN 2"/>
    <property type="match status" value="1"/>
</dbReference>
<accession>G7K1Q1</accession>
<dbReference type="EMBL" id="PSQE01000005">
    <property type="protein sequence ID" value="RHN56919.1"/>
    <property type="molecule type" value="Genomic_DNA"/>
</dbReference>
<sequence length="986" mass="113310">MAANKFATILHRNTNKIVVILVYAFLEWILIIFLLLNSLFSYLITKFAKGFGLKPPCLFCSRLDHVLHQENSKFFQSDLVCETHAAEISNLGYCSNHQRLAETHSMCENCLASRPNHHETENSFGMRHRIGFIPWLGHEKHDENEESLNRCSCCNESLNNQIYPPYLLKPSWYDGNYLSKGSLIVESIEDDKEGEKYIEFEINNGEDHDHDEQILNEHQIFSDIESFILREVAEDRSSSVSNLNSDEKDAEKDEKEDYPSAVDDFIHLFSDAPIMQVSHCEDRSLEIINMHFENYKAIDDDRLVPVKLIDSITCLNFESCKWNEDLEEEKEKIQTFVSESPVEPQSSILEEEVLLKMDENAEKTNMRELEESLENSITLEVEGLNQNSVLQISVNGDNSTEEAIEEPDNAQVDLFQSQESICSYECTQEDESESSDDDEAEAQNAFEKFISQNKLSMSHSLSDNDRNLEADMEEQENAPPDNLPPSEEPTYSSQCMLEDQSSSSDSEDDTEVHNAFDEFIAQNNLHMDKTGVNDNEMAEKTMSAEKIEEETIHQSSKCSESCELEEDKLPETPRSADAMHYMQRKLILFEKTESGAEESVDGSVASEVEYSDPVLTIDRLKTSLKAEQRALSAIYQELEEERSASAIATNQTMAMITRLQEEKAAMQMEALQYQRMMEEQAEYDQEALQLLNDLMTKREKEKQELEKELEEYREKVMDYEAKEKLRMLRRMKDGSVRSRDSSCSCCNTGYTDELSVDLNNEEKEQYNNANDDTVSNLEEIALDCVKHVSELDSTLEEFEEEKASILDQLKALEEKIISLEDGEEFLDESSSRYGDHKEDYSNGFSDDKQSPRRTIGSLAKKLLPYLDEAENENDEEAFAFDRELEKESNDMQMQNSVPMISEMDSMKVCIEEEVDRVYDRLQALETDREFLQHCMGSIQNGGDEGKDLLQEILQHLRDLKNVELRLKNLDNDPSTIVKLHSPSKDL</sequence>
<evidence type="ECO:0000256" key="3">
    <source>
        <dbReference type="ARBA" id="ARBA00022989"/>
    </source>
</evidence>
<reference evidence="9 12" key="2">
    <citation type="journal article" date="2014" name="BMC Genomics">
        <title>An improved genome release (version Mt4.0) for the model legume Medicago truncatula.</title>
        <authorList>
            <person name="Tang H."/>
            <person name="Krishnakumar V."/>
            <person name="Bidwell S."/>
            <person name="Rosen B."/>
            <person name="Chan A."/>
            <person name="Zhou S."/>
            <person name="Gentzbittel L."/>
            <person name="Childs K.L."/>
            <person name="Yandell M."/>
            <person name="Gundlach H."/>
            <person name="Mayer K.F."/>
            <person name="Schwartz D.C."/>
            <person name="Town C.D."/>
        </authorList>
    </citation>
    <scope>GENOME REANNOTATION</scope>
    <source>
        <strain evidence="11 12">cv. Jemalong A17</strain>
    </source>
</reference>
<dbReference type="InterPro" id="IPR007656">
    <property type="entry name" value="GTD-bd"/>
</dbReference>
<reference evidence="9 12" key="1">
    <citation type="journal article" date="2011" name="Nature">
        <title>The Medicago genome provides insight into the evolution of rhizobial symbioses.</title>
        <authorList>
            <person name="Young N.D."/>
            <person name="Debelle F."/>
            <person name="Oldroyd G.E."/>
            <person name="Geurts R."/>
            <person name="Cannon S.B."/>
            <person name="Udvardi M.K."/>
            <person name="Benedito V.A."/>
            <person name="Mayer K.F."/>
            <person name="Gouzy J."/>
            <person name="Schoof H."/>
            <person name="Van de Peer Y."/>
            <person name="Proost S."/>
            <person name="Cook D.R."/>
            <person name="Meyers B.C."/>
            <person name="Spannagl M."/>
            <person name="Cheung F."/>
            <person name="De Mita S."/>
            <person name="Krishnakumar V."/>
            <person name="Gundlach H."/>
            <person name="Zhou S."/>
            <person name="Mudge J."/>
            <person name="Bharti A.K."/>
            <person name="Murray J.D."/>
            <person name="Naoumkina M.A."/>
            <person name="Rosen B."/>
            <person name="Silverstein K.A."/>
            <person name="Tang H."/>
            <person name="Rombauts S."/>
            <person name="Zhao P.X."/>
            <person name="Zhou P."/>
            <person name="Barbe V."/>
            <person name="Bardou P."/>
            <person name="Bechner M."/>
            <person name="Bellec A."/>
            <person name="Berger A."/>
            <person name="Berges H."/>
            <person name="Bidwell S."/>
            <person name="Bisseling T."/>
            <person name="Choisne N."/>
            <person name="Couloux A."/>
            <person name="Denny R."/>
            <person name="Deshpande S."/>
            <person name="Dai X."/>
            <person name="Doyle J.J."/>
            <person name="Dudez A.M."/>
            <person name="Farmer A.D."/>
            <person name="Fouteau S."/>
            <person name="Franken C."/>
            <person name="Gibelin C."/>
            <person name="Gish J."/>
            <person name="Goldstein S."/>
            <person name="Gonzalez A.J."/>
            <person name="Green P.J."/>
            <person name="Hallab A."/>
            <person name="Hartog M."/>
            <person name="Hua A."/>
            <person name="Humphray S.J."/>
            <person name="Jeong D.H."/>
            <person name="Jing Y."/>
            <person name="Jocker A."/>
            <person name="Kenton S.M."/>
            <person name="Kim D.J."/>
            <person name="Klee K."/>
            <person name="Lai H."/>
            <person name="Lang C."/>
            <person name="Lin S."/>
            <person name="Macmil S.L."/>
            <person name="Magdelenat G."/>
            <person name="Matthews L."/>
            <person name="McCorrison J."/>
            <person name="Monaghan E.L."/>
            <person name="Mun J.H."/>
            <person name="Najar F.Z."/>
            <person name="Nicholson C."/>
            <person name="Noirot C."/>
            <person name="O'Bleness M."/>
            <person name="Paule C.R."/>
            <person name="Poulain J."/>
            <person name="Prion F."/>
            <person name="Qin B."/>
            <person name="Qu C."/>
            <person name="Retzel E.F."/>
            <person name="Riddle C."/>
            <person name="Sallet E."/>
            <person name="Samain S."/>
            <person name="Samson N."/>
            <person name="Sanders I."/>
            <person name="Saurat O."/>
            <person name="Scarpelli C."/>
            <person name="Schiex T."/>
            <person name="Segurens B."/>
            <person name="Severin A.J."/>
            <person name="Sherrier D.J."/>
            <person name="Shi R."/>
            <person name="Sims S."/>
            <person name="Singer S.R."/>
            <person name="Sinharoy S."/>
            <person name="Sterck L."/>
            <person name="Viollet A."/>
            <person name="Wang B.B."/>
            <person name="Wang K."/>
            <person name="Wang M."/>
            <person name="Wang X."/>
            <person name="Warfsmann J."/>
            <person name="Weissenbach J."/>
            <person name="White D.D."/>
            <person name="White J.D."/>
            <person name="Wiley G.B."/>
            <person name="Wincker P."/>
            <person name="Xing Y."/>
            <person name="Yang L."/>
            <person name="Yao Z."/>
            <person name="Ying F."/>
            <person name="Zhai J."/>
            <person name="Zhou L."/>
            <person name="Zuber A."/>
            <person name="Denarie J."/>
            <person name="Dixon R.A."/>
            <person name="May G.D."/>
            <person name="Schwartz D.C."/>
            <person name="Rogers J."/>
            <person name="Quetier F."/>
            <person name="Town C.D."/>
            <person name="Roe B.A."/>
        </authorList>
    </citation>
    <scope>NUCLEOTIDE SEQUENCE [LARGE SCALE GENOMIC DNA]</scope>
    <source>
        <strain evidence="9">A17</strain>
        <strain evidence="11 12">cv. Jemalong A17</strain>
    </source>
</reference>
<feature type="region of interest" description="Disordered" evidence="6">
    <location>
        <begin position="239"/>
        <end position="258"/>
    </location>
</feature>
<evidence type="ECO:0000313" key="9">
    <source>
        <dbReference type="EMBL" id="AES99249.1"/>
    </source>
</evidence>
<dbReference type="HOGENOM" id="CLU_009392_0_0_1"/>
<evidence type="ECO:0000256" key="1">
    <source>
        <dbReference type="ARBA" id="ARBA00004167"/>
    </source>
</evidence>
<dbReference type="InterPro" id="IPR039306">
    <property type="entry name" value="MYOB"/>
</dbReference>
<reference evidence="11" key="3">
    <citation type="submission" date="2015-04" db="UniProtKB">
        <authorList>
            <consortium name="EnsemblPlants"/>
        </authorList>
    </citation>
    <scope>IDENTIFICATION</scope>
    <source>
        <strain evidence="11">cv. Jemalong A17</strain>
    </source>
</reference>
<evidence type="ECO:0000256" key="6">
    <source>
        <dbReference type="SAM" id="MobiDB-lite"/>
    </source>
</evidence>
<evidence type="ECO:0000256" key="2">
    <source>
        <dbReference type="ARBA" id="ARBA00022692"/>
    </source>
</evidence>
<dbReference type="EMBL" id="CM001221">
    <property type="protein sequence ID" value="AES99249.1"/>
    <property type="molecule type" value="Genomic_DNA"/>
</dbReference>
<keyword evidence="3 7" id="KW-1133">Transmembrane helix</keyword>
<feature type="compositionally biased region" description="Basic and acidic residues" evidence="6">
    <location>
        <begin position="245"/>
        <end position="258"/>
    </location>
</feature>
<keyword evidence="5" id="KW-0175">Coiled coil</keyword>
<evidence type="ECO:0000313" key="10">
    <source>
        <dbReference type="EMBL" id="RHN56919.1"/>
    </source>
</evidence>
<comment type="subcellular location">
    <subcellularLocation>
        <location evidence="1">Membrane</location>
        <topology evidence="1">Single-pass membrane protein</topology>
    </subcellularLocation>
</comment>
<feature type="region of interest" description="Disordered" evidence="6">
    <location>
        <begin position="469"/>
        <end position="511"/>
    </location>
</feature>
<dbReference type="GO" id="GO:0016020">
    <property type="term" value="C:membrane"/>
    <property type="evidence" value="ECO:0007669"/>
    <property type="project" value="UniProtKB-SubCell"/>
</dbReference>
<dbReference type="Proteomes" id="UP000265566">
    <property type="component" value="Chromosome 5"/>
</dbReference>
<evidence type="ECO:0000256" key="7">
    <source>
        <dbReference type="SAM" id="Phobius"/>
    </source>
</evidence>
<feature type="coiled-coil region" evidence="5">
    <location>
        <begin position="788"/>
        <end position="822"/>
    </location>
</feature>
<evidence type="ECO:0000259" key="8">
    <source>
        <dbReference type="PROSITE" id="PS51775"/>
    </source>
</evidence>
<evidence type="ECO:0000313" key="12">
    <source>
        <dbReference type="Proteomes" id="UP000002051"/>
    </source>
</evidence>
<protein>
    <submittedName>
        <fullName evidence="10">Putative Zein-binding domain-containing protein</fullName>
    </submittedName>
    <submittedName>
        <fullName evidence="9">Zein-binding protein</fullName>
    </submittedName>
</protein>
<reference evidence="13" key="4">
    <citation type="journal article" date="2018" name="Nat. Plants">
        <title>Whole-genome landscape of Medicago truncatula symbiotic genes.</title>
        <authorList>
            <person name="Pecrix Y."/>
            <person name="Staton S.E."/>
            <person name="Sallet E."/>
            <person name="Lelandais-Briere C."/>
            <person name="Moreau S."/>
            <person name="Carrere S."/>
            <person name="Blein T."/>
            <person name="Jardinaud M.F."/>
            <person name="Latrasse D."/>
            <person name="Zouine M."/>
            <person name="Zahm M."/>
            <person name="Kreplak J."/>
            <person name="Mayjonade B."/>
            <person name="Satge C."/>
            <person name="Perez M."/>
            <person name="Cauet S."/>
            <person name="Marande W."/>
            <person name="Chantry-Darmon C."/>
            <person name="Lopez-Roques C."/>
            <person name="Bouchez O."/>
            <person name="Berard A."/>
            <person name="Debelle F."/>
            <person name="Munos S."/>
            <person name="Bendahmane A."/>
            <person name="Berges H."/>
            <person name="Niebel A."/>
            <person name="Buitink J."/>
            <person name="Frugier F."/>
            <person name="Benhamed M."/>
            <person name="Crespi M."/>
            <person name="Gouzy J."/>
            <person name="Gamas P."/>
        </authorList>
    </citation>
    <scope>NUCLEOTIDE SEQUENCE [LARGE SCALE GENOMIC DNA]</scope>
    <source>
        <strain evidence="13">cv. Jemalong A17</strain>
    </source>
</reference>
<dbReference type="Proteomes" id="UP000002051">
    <property type="component" value="Chromosome 5"/>
</dbReference>
<dbReference type="PaxDb" id="3880-AES99249"/>
<gene>
    <name evidence="11" type="primary">11426697</name>
    <name evidence="9" type="ordered locus">MTR_5g078300</name>
    <name evidence="10" type="ORF">MtrunA17_Chr5g0434681</name>
</gene>
<dbReference type="Gramene" id="rna32387">
    <property type="protein sequence ID" value="RHN56919.1"/>
    <property type="gene ID" value="gene32387"/>
</dbReference>
<proteinExistence type="predicted"/>
<dbReference type="PANTHER" id="PTHR31448:SF34">
    <property type="entry name" value="MYOSIN-BINDING PROTEIN 3"/>
    <property type="match status" value="1"/>
</dbReference>
<reference evidence="10" key="5">
    <citation type="journal article" date="2018" name="Nat. Plants">
        <title>Whole-genome landscape of Medicago truncatula symbiotic genes.</title>
        <authorList>
            <person name="Pecrix Y."/>
            <person name="Gamas P."/>
            <person name="Carrere S."/>
        </authorList>
    </citation>
    <scope>NUCLEOTIDE SEQUENCE</scope>
    <source>
        <tissue evidence="10">Leaves</tissue>
    </source>
</reference>
<keyword evidence="4 7" id="KW-0472">Membrane</keyword>
<dbReference type="OrthoDB" id="1888939at2759"/>
<evidence type="ECO:0000313" key="11">
    <source>
        <dbReference type="EnsemblPlants" id="AES99249"/>
    </source>
</evidence>
<dbReference type="GO" id="GO:0080115">
    <property type="term" value="F:myosin XI tail binding"/>
    <property type="evidence" value="ECO:0007669"/>
    <property type="project" value="UniProtKB-ARBA"/>
</dbReference>
<dbReference type="PROSITE" id="PS51775">
    <property type="entry name" value="GTD_BINDING"/>
    <property type="match status" value="1"/>
</dbReference>
<dbReference type="EnsemblPlants" id="AES99249">
    <property type="protein sequence ID" value="AES99249"/>
    <property type="gene ID" value="MTR_5g078300"/>
</dbReference>
<keyword evidence="12" id="KW-1185">Reference proteome</keyword>
<evidence type="ECO:0000313" key="13">
    <source>
        <dbReference type="Proteomes" id="UP000265566"/>
    </source>
</evidence>
<feature type="region of interest" description="Disordered" evidence="6">
    <location>
        <begin position="827"/>
        <end position="851"/>
    </location>
</feature>
<feature type="transmembrane region" description="Helical" evidence="7">
    <location>
        <begin position="20"/>
        <end position="44"/>
    </location>
</feature>
<feature type="compositionally biased region" description="Basic and acidic residues" evidence="6">
    <location>
        <begin position="829"/>
        <end position="850"/>
    </location>
</feature>
<dbReference type="Pfam" id="PF04576">
    <property type="entry name" value="Zein-binding"/>
    <property type="match status" value="1"/>
</dbReference>
<dbReference type="AlphaFoldDB" id="G7K1Q1"/>
<evidence type="ECO:0000256" key="5">
    <source>
        <dbReference type="SAM" id="Coils"/>
    </source>
</evidence>
<evidence type="ECO:0000256" key="4">
    <source>
        <dbReference type="ARBA" id="ARBA00023136"/>
    </source>
</evidence>
<feature type="domain" description="GTD-binding" evidence="8">
    <location>
        <begin position="615"/>
        <end position="713"/>
    </location>
</feature>
<dbReference type="eggNOG" id="ENOG502RBTV">
    <property type="taxonomic scope" value="Eukaryota"/>
</dbReference>
<dbReference type="KEGG" id="mtr:11426697"/>
<organism evidence="9 12">
    <name type="scientific">Medicago truncatula</name>
    <name type="common">Barrel medic</name>
    <name type="synonym">Medicago tribuloides</name>
    <dbReference type="NCBI Taxonomy" id="3880"/>
    <lineage>
        <taxon>Eukaryota</taxon>
        <taxon>Viridiplantae</taxon>
        <taxon>Streptophyta</taxon>
        <taxon>Embryophyta</taxon>
        <taxon>Tracheophyta</taxon>
        <taxon>Spermatophyta</taxon>
        <taxon>Magnoliopsida</taxon>
        <taxon>eudicotyledons</taxon>
        <taxon>Gunneridae</taxon>
        <taxon>Pentapetalae</taxon>
        <taxon>rosids</taxon>
        <taxon>fabids</taxon>
        <taxon>Fabales</taxon>
        <taxon>Fabaceae</taxon>
        <taxon>Papilionoideae</taxon>
        <taxon>50 kb inversion clade</taxon>
        <taxon>NPAAA clade</taxon>
        <taxon>Hologalegina</taxon>
        <taxon>IRL clade</taxon>
        <taxon>Trifolieae</taxon>
        <taxon>Medicago</taxon>
    </lineage>
</organism>
<feature type="coiled-coil region" evidence="5">
    <location>
        <begin position="621"/>
        <end position="722"/>
    </location>
</feature>
<name>G7K1Q1_MEDTR</name>
<dbReference type="STRING" id="3880.G7K1Q1"/>
<dbReference type="OMA" id="MGSIKKG"/>
<keyword evidence="2 7" id="KW-0812">Transmembrane</keyword>